<gene>
    <name evidence="1" type="ORF">ACFOZ8_04405</name>
</gene>
<protein>
    <recommendedName>
        <fullName evidence="3">Zinc ribbon domain-containing protein</fullName>
    </recommendedName>
</protein>
<evidence type="ECO:0000313" key="2">
    <source>
        <dbReference type="Proteomes" id="UP001595715"/>
    </source>
</evidence>
<evidence type="ECO:0000313" key="1">
    <source>
        <dbReference type="EMBL" id="MFC4098892.1"/>
    </source>
</evidence>
<dbReference type="RefSeq" id="WP_377717590.1">
    <property type="nucleotide sequence ID" value="NZ_JBHSAM010000014.1"/>
</dbReference>
<dbReference type="EMBL" id="JBHSAM010000014">
    <property type="protein sequence ID" value="MFC4098892.1"/>
    <property type="molecule type" value="Genomic_DNA"/>
</dbReference>
<keyword evidence="2" id="KW-1185">Reference proteome</keyword>
<comment type="caution">
    <text evidence="1">The sequence shown here is derived from an EMBL/GenBank/DDBJ whole genome shotgun (WGS) entry which is preliminary data.</text>
</comment>
<organism evidence="1 2">
    <name type="scientific">Paenibacillus xanthanilyticus</name>
    <dbReference type="NCBI Taxonomy" id="1783531"/>
    <lineage>
        <taxon>Bacteria</taxon>
        <taxon>Bacillati</taxon>
        <taxon>Bacillota</taxon>
        <taxon>Bacilli</taxon>
        <taxon>Bacillales</taxon>
        <taxon>Paenibacillaceae</taxon>
        <taxon>Paenibacillus</taxon>
    </lineage>
</organism>
<sequence length="124" mass="14450">MCRYAMYGPYKDNYACFACRKVFRQTSAHELDKSEQENRHYRCPQCGETMKDMGHDFQAPKQTDLKQWKKVELLYRHGYTYHSCGCDGPGYRPATLAEAKVFVRKKARARSEGERLLQVRGSGK</sequence>
<reference evidence="2" key="1">
    <citation type="journal article" date="2019" name="Int. J. Syst. Evol. Microbiol.">
        <title>The Global Catalogue of Microorganisms (GCM) 10K type strain sequencing project: providing services to taxonomists for standard genome sequencing and annotation.</title>
        <authorList>
            <consortium name="The Broad Institute Genomics Platform"/>
            <consortium name="The Broad Institute Genome Sequencing Center for Infectious Disease"/>
            <person name="Wu L."/>
            <person name="Ma J."/>
        </authorList>
    </citation>
    <scope>NUCLEOTIDE SEQUENCE [LARGE SCALE GENOMIC DNA]</scope>
    <source>
        <strain evidence="2">IBRC-M 10987</strain>
    </source>
</reference>
<accession>A0ABV8JXE8</accession>
<name>A0ABV8JXE8_9BACL</name>
<proteinExistence type="predicted"/>
<evidence type="ECO:0008006" key="3">
    <source>
        <dbReference type="Google" id="ProtNLM"/>
    </source>
</evidence>
<dbReference type="Proteomes" id="UP001595715">
    <property type="component" value="Unassembled WGS sequence"/>
</dbReference>